<evidence type="ECO:0000313" key="3">
    <source>
        <dbReference type="EMBL" id="KAG5459469.1"/>
    </source>
</evidence>
<name>A0A8H7ZUL6_9FUNG</name>
<protein>
    <submittedName>
        <fullName evidence="3">Kinase-like domain-containing protein</fullName>
    </submittedName>
</protein>
<evidence type="ECO:0000256" key="2">
    <source>
        <dbReference type="SAM" id="MobiDB-lite"/>
    </source>
</evidence>
<dbReference type="PANTHER" id="PTHR22603">
    <property type="entry name" value="CHOLINE/ETHANOALAMINE KINASE"/>
    <property type="match status" value="1"/>
</dbReference>
<evidence type="ECO:0000256" key="1">
    <source>
        <dbReference type="ARBA" id="ARBA00038211"/>
    </source>
</evidence>
<dbReference type="GO" id="GO:0006646">
    <property type="term" value="P:phosphatidylethanolamine biosynthetic process"/>
    <property type="evidence" value="ECO:0007669"/>
    <property type="project" value="TreeGrafter"/>
</dbReference>
<dbReference type="Gene3D" id="3.90.1200.10">
    <property type="match status" value="1"/>
</dbReference>
<dbReference type="Gene3D" id="3.30.200.20">
    <property type="entry name" value="Phosphorylase Kinase, domain 1"/>
    <property type="match status" value="1"/>
</dbReference>
<feature type="region of interest" description="Disordered" evidence="2">
    <location>
        <begin position="100"/>
        <end position="130"/>
    </location>
</feature>
<reference evidence="3 4" key="1">
    <citation type="journal article" name="Sci. Rep.">
        <title>Genome-scale phylogenetic analyses confirm Olpidium as the closest living zoosporic fungus to the non-flagellated, terrestrial fungi.</title>
        <authorList>
            <person name="Chang Y."/>
            <person name="Rochon D."/>
            <person name="Sekimoto S."/>
            <person name="Wang Y."/>
            <person name="Chovatia M."/>
            <person name="Sandor L."/>
            <person name="Salamov A."/>
            <person name="Grigoriev I.V."/>
            <person name="Stajich J.E."/>
            <person name="Spatafora J.W."/>
        </authorList>
    </citation>
    <scope>NUCLEOTIDE SEQUENCE [LARGE SCALE GENOMIC DNA]</scope>
    <source>
        <strain evidence="3">S191</strain>
    </source>
</reference>
<sequence>PRGREQSDPKPRSPDLKRTQRCSHAFTFGLRSQSALQNDDKLRRAALPILRRLLPSWADVTGPELKCKRVSGALTNCIFVVEGPPSRTASCSEEEHAAGCDAVREPSDERHQQPLATSVNSPPPGGTASAASRKVMMRVYGVGSDSLLVREKEITWLRRLSRLGIGARLLGTFGNGRLEQYLPSTTLTKADLRAPEPSAAIAARMAEMHSIVAVFPARRESATADTSLSDDSLAEYDLPGDLELWANVRKWVPLALEAAKELARIEPEKWATYEDRIGLFTLHEDIAALKERIDRAPAASDFLPAGCVGRMGTTVHALLGEVRLFVPASHLWWALWGLVQATQSEIDFDYLEYAAQRFELFRDGIRTKPADGGLADMDAE</sequence>
<comment type="similarity">
    <text evidence="1">Belongs to the choline/ethanolamine kinase family.</text>
</comment>
<comment type="caution">
    <text evidence="3">The sequence shown here is derived from an EMBL/GenBank/DDBJ whole genome shotgun (WGS) entry which is preliminary data.</text>
</comment>
<proteinExistence type="inferred from homology"/>
<dbReference type="Proteomes" id="UP000673691">
    <property type="component" value="Unassembled WGS sequence"/>
</dbReference>
<dbReference type="SUPFAM" id="SSF56112">
    <property type="entry name" value="Protein kinase-like (PK-like)"/>
    <property type="match status" value="1"/>
</dbReference>
<organism evidence="3 4">
    <name type="scientific">Olpidium bornovanus</name>
    <dbReference type="NCBI Taxonomy" id="278681"/>
    <lineage>
        <taxon>Eukaryota</taxon>
        <taxon>Fungi</taxon>
        <taxon>Fungi incertae sedis</taxon>
        <taxon>Olpidiomycota</taxon>
        <taxon>Olpidiomycotina</taxon>
        <taxon>Olpidiomycetes</taxon>
        <taxon>Olpidiales</taxon>
        <taxon>Olpidiaceae</taxon>
        <taxon>Olpidium</taxon>
    </lineage>
</organism>
<keyword evidence="4" id="KW-1185">Reference proteome</keyword>
<evidence type="ECO:0000313" key="4">
    <source>
        <dbReference type="Proteomes" id="UP000673691"/>
    </source>
</evidence>
<dbReference type="AlphaFoldDB" id="A0A8H7ZUL6"/>
<dbReference type="GO" id="GO:0004103">
    <property type="term" value="F:choline kinase activity"/>
    <property type="evidence" value="ECO:0007669"/>
    <property type="project" value="TreeGrafter"/>
</dbReference>
<feature type="non-terminal residue" evidence="3">
    <location>
        <position position="1"/>
    </location>
</feature>
<accession>A0A8H7ZUL6</accession>
<dbReference type="InterPro" id="IPR011009">
    <property type="entry name" value="Kinase-like_dom_sf"/>
</dbReference>
<dbReference type="GO" id="GO:0005737">
    <property type="term" value="C:cytoplasm"/>
    <property type="evidence" value="ECO:0007669"/>
    <property type="project" value="TreeGrafter"/>
</dbReference>
<gene>
    <name evidence="3" type="ORF">BJ554DRAFT_125</name>
</gene>
<dbReference type="PANTHER" id="PTHR22603:SF93">
    <property type="entry name" value="RE24176P"/>
    <property type="match status" value="1"/>
</dbReference>
<feature type="compositionally biased region" description="Basic and acidic residues" evidence="2">
    <location>
        <begin position="100"/>
        <end position="112"/>
    </location>
</feature>
<dbReference type="EMBL" id="JAEFCI010006795">
    <property type="protein sequence ID" value="KAG5459469.1"/>
    <property type="molecule type" value="Genomic_DNA"/>
</dbReference>
<dbReference type="OrthoDB" id="10267235at2759"/>
<dbReference type="GO" id="GO:0004305">
    <property type="term" value="F:ethanolamine kinase activity"/>
    <property type="evidence" value="ECO:0007669"/>
    <property type="project" value="TreeGrafter"/>
</dbReference>
<dbReference type="Pfam" id="PF01633">
    <property type="entry name" value="Choline_kinase"/>
    <property type="match status" value="2"/>
</dbReference>